<evidence type="ECO:0000313" key="1">
    <source>
        <dbReference type="EMBL" id="KKN55775.1"/>
    </source>
</evidence>
<organism evidence="1">
    <name type="scientific">marine sediment metagenome</name>
    <dbReference type="NCBI Taxonomy" id="412755"/>
    <lineage>
        <taxon>unclassified sequences</taxon>
        <taxon>metagenomes</taxon>
        <taxon>ecological metagenomes</taxon>
    </lineage>
</organism>
<dbReference type="SUPFAM" id="SSF52540">
    <property type="entry name" value="P-loop containing nucleoside triphosphate hydrolases"/>
    <property type="match status" value="1"/>
</dbReference>
<reference evidence="1" key="1">
    <citation type="journal article" date="2015" name="Nature">
        <title>Complex archaea that bridge the gap between prokaryotes and eukaryotes.</title>
        <authorList>
            <person name="Spang A."/>
            <person name="Saw J.H."/>
            <person name="Jorgensen S.L."/>
            <person name="Zaremba-Niedzwiedzka K."/>
            <person name="Martijn J."/>
            <person name="Lind A.E."/>
            <person name="van Eijk R."/>
            <person name="Schleper C."/>
            <person name="Guy L."/>
            <person name="Ettema T.J."/>
        </authorList>
    </citation>
    <scope>NUCLEOTIDE SEQUENCE</scope>
</reference>
<name>A0A0F9RH38_9ZZZZ</name>
<protein>
    <submittedName>
        <fullName evidence="1">Uncharacterized protein</fullName>
    </submittedName>
</protein>
<proteinExistence type="predicted"/>
<sequence length="2102" mass="249908">MTIKKTMVEKINSDEIFIKEFFGSTDVLLRKNIQSTLDLFQDKWSVRFILLAYYFLGKKANEMITRKVRDYGYSFVDKFKMKNWSYFGGNKDEELNKYDSLQTGREGARNLPNKLGKEGILMQNVGNNKKLTPLGKNVCKYLHFKFLKENKINLKVLSDLYNKSEENLSIFDLPDSFPENLDLSDCLDLGILSLHEDIPNNYKLSSKFLKLFNFLLEHPYIDFESSNVLKTNFIKILHRSVINRVKECSKDSPIVEELLSLEKIQDIIWIYQLDLKYKSKANYKKWFSALFTAESTLDNSPNGFILQSEPGTGKTIWMLQQVCKLLNQDYMTVIPVFISLRDFAIREINEKQYIFFQDINLIEFSEKSNDHKKIYNFWSRLLSIAIRERGSELWGKAFIKLFLNSNFLLFGDGWDELTPNLKDFLTQFILTTIRSTKFKLKYIFSTRYLERSLSNLIENYNREDNVIKLKFPTKDQVIKYLEIVDINWVKADDEKAIIEKRFGKDLTPMSLWLLSLFPNFKNLPQNSAELYDRWIKFEALREISDKLKERFGTLFQKTIRGIKNYKDLDALLDLPYIRKIDGMKFPLMQYIIGPIPGIIKERRGENKEDYGLLKLLPKLVYNRLLNNNYFYNYHEIIQMNPLFNRFIRCYNDEKNRPNFVLINSHYDYYLAALHCFQKYLDGKIFDFLEKVDKKKGLDSDYIERIVYQSNPSSLIKYLFLEILDIKPERRENDSIQNVGKDLILIRNVYDSIPKFNDQAIGYPLNQNGPFIFKLKTRNFIDSHYQQVYKFYWNNFLKQNGHLPKKRDLEKFKNVQKSVINNERTIRNLFKNILEFQDIYHNNKETTKLADLCYKVDIKTPHLIPIIIYAFELSQNEKIPTNYISQLEKSEFIALPWIKLWVYRAIIRKYPERITELCNYALKHTKPYLLKFCALNIINPLKKEIGKIAFDLSLQLFERVSNKYKEIIIFMWSSHLLTKEQLKTIKNREKDLHYLTTNKIIFDLQYLLILHGILPNHFNSYDFDQLEIPPKKTLTFLINLYKSSLVSKEDFPKFFFHLPLKSLIFIHRILLQNDNDLFSKDEIEQILTPKFKELALNCCDTWWKKNTPYNLSNLMEMLEEMKNHFLSKGHYKEIKEFEKQEFRLKKYLENLIVLPDSEKKQIYTKGKEILKTLLIREEKSSSKFLPITYLKNFYDIFYEWLVNWGNNDILIEFYLEFKDDFDFDDFFFLLLNKVKKKIFNELFPTVQQNIKKNPRNFLLNCNFDSHRRSHPSKISRNSIFEGFIKFKLIINMFSEDELYDLLLKTYDLSNNDDLLNYVYNLCNIGSDLALKKIARLWDENYVDINKNYIEDPSFYIWCGIPYELLDKIYPFLLDPIAKIFFIVCLSIRDRFKPYELGEKHSIKNKNGIVYQSLKTFKQNELAEALTKFLKADWSFLYFKVLCSYIELTPLLLKCIVKSIGSGGLSISSIIESRFKSKKKGKIDFQTQNFNLNSIEALGFCNEVMEYYNSIDKVAIFTGLLNSDNFQAIVLASDFWENYENLAKELRALPLEKIEEKILKTNNFTYIKKLKQAINLNIRKIKDINELSALSRSLLRIEKIIKRKIDDSDKIENYDIKSIGHFFNEFEYNLKQIKEKQLELEASNSDLEQFLEILKKKNTHKKRFMMNARFPLIYSRKIEKSVLWNKIDELNLLKQQVIKNDDIKDLIIKKIQDYQGRKDDFLKNPEKFNHNEIIQELVLDHKVSDSQITNLIIKELNIDLRVSNTNLKLFLTNLKTPKAKKRAFYYMVDSCLKQRKGNTSRYKVNKAEFKKIINTIKAIFENFLNPLEMDDILSAFTNRIKGDVYSTVNHYQNNDSIEINDYNKANNILNERSHSNKRKSEEELEKHLLSKDVNIPFIEKNLKYLGDGFDFTSFLSLLLEESESNYHQESLYYKISSYTRKKLQKYLFYWILKQRERFQDNLSHDSIAIADESNQISDIDAGIFVDNLFEEVFIESIASGFFPNTLNYLKEKERSDLYDKIKLFTLLQMEPGIEDVIRVQSQGQLRLKIPINKTISKAMSEEEIKWSIFLYFATHFYNVIQIQLFDLPQFLNGFKLRKKITEYD</sequence>
<gene>
    <name evidence="1" type="ORF">LCGC14_0578820</name>
</gene>
<dbReference type="EMBL" id="LAZR01000872">
    <property type="protein sequence ID" value="KKN55775.1"/>
    <property type="molecule type" value="Genomic_DNA"/>
</dbReference>
<dbReference type="InterPro" id="IPR027417">
    <property type="entry name" value="P-loop_NTPase"/>
</dbReference>
<comment type="caution">
    <text evidence="1">The sequence shown here is derived from an EMBL/GenBank/DDBJ whole genome shotgun (WGS) entry which is preliminary data.</text>
</comment>
<accession>A0A0F9RH38</accession>